<dbReference type="Pfam" id="PF07980">
    <property type="entry name" value="SusD_RagB"/>
    <property type="match status" value="1"/>
</dbReference>
<proteinExistence type="inferred from homology"/>
<dbReference type="SUPFAM" id="SSF48452">
    <property type="entry name" value="TPR-like"/>
    <property type="match status" value="1"/>
</dbReference>
<reference evidence="8 9" key="1">
    <citation type="journal article" date="2019" name="Nat. Med.">
        <title>A library of human gut bacterial isolates paired with longitudinal multiomics data enables mechanistic microbiome research.</title>
        <authorList>
            <person name="Poyet M."/>
            <person name="Groussin M."/>
            <person name="Gibbons S.M."/>
            <person name="Avila-Pacheco J."/>
            <person name="Jiang X."/>
            <person name="Kearney S.M."/>
            <person name="Perrotta A.R."/>
            <person name="Berdy B."/>
            <person name="Zhao S."/>
            <person name="Lieberman T.D."/>
            <person name="Swanson P.K."/>
            <person name="Smith M."/>
            <person name="Roesemann S."/>
            <person name="Alexander J.E."/>
            <person name="Rich S.A."/>
            <person name="Livny J."/>
            <person name="Vlamakis H."/>
            <person name="Clish C."/>
            <person name="Bullock K."/>
            <person name="Deik A."/>
            <person name="Scott J."/>
            <person name="Pierce K.A."/>
            <person name="Xavier R.J."/>
            <person name="Alm E.J."/>
        </authorList>
    </citation>
    <scope>NUCLEOTIDE SEQUENCE [LARGE SCALE GENOMIC DNA]</scope>
    <source>
        <strain evidence="8 9">BIOML-A19</strain>
    </source>
</reference>
<keyword evidence="3" id="KW-0732">Signal</keyword>
<dbReference type="InterPro" id="IPR033985">
    <property type="entry name" value="SusD-like_N"/>
</dbReference>
<dbReference type="InterPro" id="IPR011990">
    <property type="entry name" value="TPR-like_helical_dom_sf"/>
</dbReference>
<evidence type="ECO:0000313" key="9">
    <source>
        <dbReference type="Proteomes" id="UP000487221"/>
    </source>
</evidence>
<dbReference type="Pfam" id="PF14322">
    <property type="entry name" value="SusD-like_3"/>
    <property type="match status" value="1"/>
</dbReference>
<evidence type="ECO:0000313" key="8">
    <source>
        <dbReference type="EMBL" id="KAB4181014.1"/>
    </source>
</evidence>
<dbReference type="EMBL" id="WCTY01000036">
    <property type="protein sequence ID" value="KAB4181014.1"/>
    <property type="molecule type" value="Genomic_DNA"/>
</dbReference>
<comment type="caution">
    <text evidence="8">The sequence shown here is derived from an EMBL/GenBank/DDBJ whole genome shotgun (WGS) entry which is preliminary data.</text>
</comment>
<dbReference type="InterPro" id="IPR012944">
    <property type="entry name" value="SusD_RagB_dom"/>
</dbReference>
<dbReference type="Gene3D" id="1.25.40.390">
    <property type="match status" value="1"/>
</dbReference>
<feature type="domain" description="RagB/SusD" evidence="6">
    <location>
        <begin position="355"/>
        <end position="492"/>
    </location>
</feature>
<keyword evidence="4" id="KW-0472">Membrane</keyword>
<dbReference type="PROSITE" id="PS51257">
    <property type="entry name" value="PROKAR_LIPOPROTEIN"/>
    <property type="match status" value="1"/>
</dbReference>
<evidence type="ECO:0000256" key="1">
    <source>
        <dbReference type="ARBA" id="ARBA00004442"/>
    </source>
</evidence>
<evidence type="ECO:0000256" key="2">
    <source>
        <dbReference type="ARBA" id="ARBA00006275"/>
    </source>
</evidence>
<comment type="subcellular location">
    <subcellularLocation>
        <location evidence="1">Cell outer membrane</location>
    </subcellularLocation>
</comment>
<dbReference type="AlphaFoldDB" id="A0A7J5GUT8"/>
<dbReference type="CDD" id="cd08977">
    <property type="entry name" value="SusD"/>
    <property type="match status" value="1"/>
</dbReference>
<feature type="domain" description="SusD-like N-terminal" evidence="7">
    <location>
        <begin position="90"/>
        <end position="210"/>
    </location>
</feature>
<name>A0A7J5GUT8_BACUN</name>
<comment type="similarity">
    <text evidence="2">Belongs to the SusD family.</text>
</comment>
<dbReference type="RefSeq" id="WP_151875943.1">
    <property type="nucleotide sequence ID" value="NZ_WCTY01000036.1"/>
</dbReference>
<dbReference type="Proteomes" id="UP000487221">
    <property type="component" value="Unassembled WGS sequence"/>
</dbReference>
<evidence type="ECO:0000259" key="6">
    <source>
        <dbReference type="Pfam" id="PF07980"/>
    </source>
</evidence>
<keyword evidence="5" id="KW-0998">Cell outer membrane</keyword>
<organism evidence="8 9">
    <name type="scientific">Bacteroides uniformis</name>
    <dbReference type="NCBI Taxonomy" id="820"/>
    <lineage>
        <taxon>Bacteria</taxon>
        <taxon>Pseudomonadati</taxon>
        <taxon>Bacteroidota</taxon>
        <taxon>Bacteroidia</taxon>
        <taxon>Bacteroidales</taxon>
        <taxon>Bacteroidaceae</taxon>
        <taxon>Bacteroides</taxon>
    </lineage>
</organism>
<evidence type="ECO:0000259" key="7">
    <source>
        <dbReference type="Pfam" id="PF14322"/>
    </source>
</evidence>
<evidence type="ECO:0000256" key="4">
    <source>
        <dbReference type="ARBA" id="ARBA00023136"/>
    </source>
</evidence>
<protein>
    <submittedName>
        <fullName evidence="8">RagB/SusD family nutrient uptake outer membrane protein</fullName>
    </submittedName>
</protein>
<dbReference type="GO" id="GO:0009279">
    <property type="term" value="C:cell outer membrane"/>
    <property type="evidence" value="ECO:0007669"/>
    <property type="project" value="UniProtKB-SubCell"/>
</dbReference>
<evidence type="ECO:0000256" key="5">
    <source>
        <dbReference type="ARBA" id="ARBA00023237"/>
    </source>
</evidence>
<gene>
    <name evidence="8" type="ORF">GAQ44_17500</name>
</gene>
<accession>A0A7J5GUT8</accession>
<sequence>MMKKYIYMLMAVCAFSSCTDFLDKSPLSEYTDQDLGNKDENSGPSYTTAEDAEDLLKGCYQEFRSEYFILDRYVLQEVMSGNCYVGGNGASENQIENFTIEATNSIVERDWRYLYGFVSKTNTILKYVPLIEDPALTPTRKNEILAEASFCRAYAYFDLVRYFGDVPLILDVLPSINSGNIDEVYPLIYPYRAPKEDVYEQIYKDLAFALKNARDFDQDKNIITKGTVRTLLAKYYATLEDKDWNKINSLCDEILPSYPMVQNYADLFDDHHKNSSEAILEIYYDGNKSNGTENWGGWIFVGWDWKRYNVPSVSLVKEFGPTDTRKDASFLFADVTNMWGDKYWTDLTKFPFSYKFKDYTNGTSDAILLRAADVKLLKAEAQLEMGNVSDAWGIVNEIRGRAGAELLPDADKNNATAVKNYIIRERRLELALEGCFWFDLLRMGEAINYISNVQDAEGNYIYRGKINDNRLILPIPQGERMLNKNLTQNPGY</sequence>
<evidence type="ECO:0000256" key="3">
    <source>
        <dbReference type="ARBA" id="ARBA00022729"/>
    </source>
</evidence>